<evidence type="ECO:0000256" key="8">
    <source>
        <dbReference type="SAM" id="Phobius"/>
    </source>
</evidence>
<comment type="subcellular location">
    <subcellularLocation>
        <location evidence="1">Membrane</location>
        <topology evidence="1">Multi-pass membrane protein</topology>
    </subcellularLocation>
</comment>
<reference evidence="10" key="1">
    <citation type="submission" date="2017-08" db="EMBL/GenBank/DDBJ databases">
        <authorList>
            <person name="Huang Z."/>
        </authorList>
    </citation>
    <scope>NUCLEOTIDE SEQUENCE [LARGE SCALE GENOMIC DNA]</scope>
    <source>
        <strain evidence="10">SA5d-4</strain>
    </source>
</reference>
<keyword evidence="5 8" id="KW-0812">Transmembrane</keyword>
<feature type="transmembrane region" description="Helical" evidence="8">
    <location>
        <begin position="218"/>
        <end position="241"/>
    </location>
</feature>
<keyword evidence="7 8" id="KW-0472">Membrane</keyword>
<dbReference type="Pfam" id="PF03845">
    <property type="entry name" value="Spore_permease"/>
    <property type="match status" value="1"/>
</dbReference>
<organism evidence="9 10">
    <name type="scientific">Lottiidibacillus patelloidae</name>
    <dbReference type="NCBI Taxonomy" id="2670334"/>
    <lineage>
        <taxon>Bacteria</taxon>
        <taxon>Bacillati</taxon>
        <taxon>Bacillota</taxon>
        <taxon>Bacilli</taxon>
        <taxon>Bacillales</taxon>
        <taxon>Bacillaceae</taxon>
        <taxon>Lottiidibacillus</taxon>
    </lineage>
</organism>
<feature type="transmembrane region" description="Helical" evidence="8">
    <location>
        <begin position="185"/>
        <end position="206"/>
    </location>
</feature>
<keyword evidence="4" id="KW-0309">Germination</keyword>
<dbReference type="Proteomes" id="UP000217083">
    <property type="component" value="Unassembled WGS sequence"/>
</dbReference>
<dbReference type="GO" id="GO:0016020">
    <property type="term" value="C:membrane"/>
    <property type="evidence" value="ECO:0007669"/>
    <property type="project" value="UniProtKB-SubCell"/>
</dbReference>
<dbReference type="AlphaFoldDB" id="A0A263BTV5"/>
<feature type="transmembrane region" description="Helical" evidence="8">
    <location>
        <begin position="305"/>
        <end position="327"/>
    </location>
</feature>
<accession>A0A263BTV5</accession>
<evidence type="ECO:0000256" key="6">
    <source>
        <dbReference type="ARBA" id="ARBA00022989"/>
    </source>
</evidence>
<gene>
    <name evidence="9" type="ORF">CIB95_06760</name>
</gene>
<dbReference type="PANTHER" id="PTHR34975">
    <property type="entry name" value="SPORE GERMINATION PROTEIN A2"/>
    <property type="match status" value="1"/>
</dbReference>
<feature type="transmembrane region" description="Helical" evidence="8">
    <location>
        <begin position="120"/>
        <end position="137"/>
    </location>
</feature>
<feature type="transmembrane region" description="Helical" evidence="8">
    <location>
        <begin position="144"/>
        <end position="165"/>
    </location>
</feature>
<feature type="transmembrane region" description="Helical" evidence="8">
    <location>
        <begin position="84"/>
        <end position="108"/>
    </location>
</feature>
<dbReference type="EMBL" id="NPIA01000003">
    <property type="protein sequence ID" value="OZM57164.1"/>
    <property type="molecule type" value="Genomic_DNA"/>
</dbReference>
<name>A0A263BTV5_9BACI</name>
<dbReference type="Gene3D" id="1.20.1740.10">
    <property type="entry name" value="Amino acid/polyamine transporter I"/>
    <property type="match status" value="1"/>
</dbReference>
<dbReference type="NCBIfam" id="TIGR00912">
    <property type="entry name" value="2A0309"/>
    <property type="match status" value="1"/>
</dbReference>
<proteinExistence type="inferred from homology"/>
<feature type="transmembrane region" description="Helical" evidence="8">
    <location>
        <begin position="270"/>
        <end position="293"/>
    </location>
</feature>
<reference evidence="9 10" key="2">
    <citation type="submission" date="2017-09" db="EMBL/GenBank/DDBJ databases">
        <title>Bacillus patelloidae sp. nov., isolated from the intestinal tract of a marine limpet.</title>
        <authorList>
            <person name="Liu R."/>
            <person name="Dong C."/>
            <person name="Shao Z."/>
        </authorList>
    </citation>
    <scope>NUCLEOTIDE SEQUENCE [LARGE SCALE GENOMIC DNA]</scope>
    <source>
        <strain evidence="9 10">SA5d-4</strain>
    </source>
</reference>
<dbReference type="PANTHER" id="PTHR34975:SF2">
    <property type="entry name" value="SPORE GERMINATION PROTEIN A2"/>
    <property type="match status" value="1"/>
</dbReference>
<keyword evidence="3" id="KW-0813">Transport</keyword>
<keyword evidence="6 8" id="KW-1133">Transmembrane helix</keyword>
<protein>
    <submittedName>
        <fullName evidence="9">Uncharacterized protein</fullName>
    </submittedName>
</protein>
<feature type="transmembrane region" description="Helical" evidence="8">
    <location>
        <begin position="44"/>
        <end position="63"/>
    </location>
</feature>
<comment type="caution">
    <text evidence="9">The sequence shown here is derived from an EMBL/GenBank/DDBJ whole genome shotgun (WGS) entry which is preliminary data.</text>
</comment>
<comment type="similarity">
    <text evidence="2">Belongs to the amino acid-polyamine-organocation (APC) superfamily. Spore germination protein (SGP) (TC 2.A.3.9) family.</text>
</comment>
<feature type="transmembrane region" description="Helical" evidence="8">
    <location>
        <begin position="12"/>
        <end position="32"/>
    </location>
</feature>
<evidence type="ECO:0000313" key="9">
    <source>
        <dbReference type="EMBL" id="OZM57164.1"/>
    </source>
</evidence>
<dbReference type="GO" id="GO:0009847">
    <property type="term" value="P:spore germination"/>
    <property type="evidence" value="ECO:0007669"/>
    <property type="project" value="InterPro"/>
</dbReference>
<evidence type="ECO:0000313" key="10">
    <source>
        <dbReference type="Proteomes" id="UP000217083"/>
    </source>
</evidence>
<evidence type="ECO:0000256" key="5">
    <source>
        <dbReference type="ARBA" id="ARBA00022692"/>
    </source>
</evidence>
<evidence type="ECO:0000256" key="3">
    <source>
        <dbReference type="ARBA" id="ARBA00022448"/>
    </source>
</evidence>
<feature type="transmembrane region" description="Helical" evidence="8">
    <location>
        <begin position="333"/>
        <end position="352"/>
    </location>
</feature>
<evidence type="ECO:0000256" key="7">
    <source>
        <dbReference type="ARBA" id="ARBA00023136"/>
    </source>
</evidence>
<evidence type="ECO:0000256" key="4">
    <source>
        <dbReference type="ARBA" id="ARBA00022544"/>
    </source>
</evidence>
<dbReference type="InterPro" id="IPR004761">
    <property type="entry name" value="Spore_GerAB"/>
</dbReference>
<evidence type="ECO:0000256" key="2">
    <source>
        <dbReference type="ARBA" id="ARBA00007998"/>
    </source>
</evidence>
<keyword evidence="10" id="KW-1185">Reference proteome</keyword>
<dbReference type="RefSeq" id="WP_094923584.1">
    <property type="nucleotide sequence ID" value="NZ_NPIA01000003.1"/>
</dbReference>
<sequence length="365" mass="41808">MMPNIPENEKVSTYFVLFLIIAGQLGTAALGFQRIVLISAGFDAWISIIVAGLFVHLILYMIYSVLKSGNGDIIYIHRNLFGRWIGDILSTLILLYALMAAITVFRTYLEIIQVWMFPRMNLWAFSIVFLLLVYYTISGGFRIIGGMATFSVGIIILMMPIFLFPLQFSEFQNMMPIMKHSILEILGGAKAMTLSYLGFEAVLLYYPFIKKAKNSQRWAHAGASFTMFFYIYIGLISFAFYSEEQLNRTIWATLSLFKIVEMPFVERFEYIGVSLWAVIVLANILITIWVTSYGANRVFSIKQNVALPIILVIIFISINLLSSRAGVNNLNDYMAKIGFYTMVTYIPFIFIFQKVKKRMKRRDGK</sequence>
<evidence type="ECO:0000256" key="1">
    <source>
        <dbReference type="ARBA" id="ARBA00004141"/>
    </source>
</evidence>